<feature type="domain" description="HTH tetR-type" evidence="5">
    <location>
        <begin position="6"/>
        <end position="66"/>
    </location>
</feature>
<dbReference type="FunFam" id="1.10.10.60:FF:000141">
    <property type="entry name" value="TetR family transcriptional regulator"/>
    <property type="match status" value="1"/>
</dbReference>
<dbReference type="PRINTS" id="PR00455">
    <property type="entry name" value="HTHTETR"/>
</dbReference>
<sequence length="213" mass="24169">MAVKTEDKRRRILSAALDCFEERGFAATRMEDIARSAGVAKGTIYNYFKGKEELLHALAEGIAGVMHRNLENVTSSENEGLPLKDRLMKVVAPLTDGTPRSKRNLRVFRLVWAEGLRSPEIMHDLYARLFVPVFRNDGLLARMLEKEDVPDFVRNRPVVLVAPLIQSILIHVLVGNELIGSPREYISDYFDFILSKNAREEHVPDVRLPDEDA</sequence>
<evidence type="ECO:0000313" key="6">
    <source>
        <dbReference type="EMBL" id="EKB31387.1"/>
    </source>
</evidence>
<dbReference type="PANTHER" id="PTHR30055">
    <property type="entry name" value="HTH-TYPE TRANSCRIPTIONAL REGULATOR RUTR"/>
    <property type="match status" value="1"/>
</dbReference>
<dbReference type="RefSeq" id="WP_005434732.1">
    <property type="nucleotide sequence ID" value="NZ_JH815515.1"/>
</dbReference>
<dbReference type="OrthoDB" id="9809994at2"/>
<comment type="caution">
    <text evidence="6">The sequence shown here is derived from an EMBL/GenBank/DDBJ whole genome shotgun (WGS) entry which is preliminary data.</text>
</comment>
<dbReference type="GO" id="GO:0000976">
    <property type="term" value="F:transcription cis-regulatory region binding"/>
    <property type="evidence" value="ECO:0007669"/>
    <property type="project" value="TreeGrafter"/>
</dbReference>
<protein>
    <recommendedName>
        <fullName evidence="5">HTH tetR-type domain-containing protein</fullName>
    </recommendedName>
</protein>
<dbReference type="PROSITE" id="PS50977">
    <property type="entry name" value="HTH_TETR_2"/>
    <property type="match status" value="1"/>
</dbReference>
<keyword evidence="2 4" id="KW-0238">DNA-binding</keyword>
<dbReference type="Proteomes" id="UP000005835">
    <property type="component" value="Unassembled WGS sequence"/>
</dbReference>
<accession>K1JUK0</accession>
<evidence type="ECO:0000256" key="4">
    <source>
        <dbReference type="PROSITE-ProRule" id="PRU00335"/>
    </source>
</evidence>
<evidence type="ECO:0000256" key="1">
    <source>
        <dbReference type="ARBA" id="ARBA00023015"/>
    </source>
</evidence>
<dbReference type="GO" id="GO:0003700">
    <property type="term" value="F:DNA-binding transcription factor activity"/>
    <property type="evidence" value="ECO:0007669"/>
    <property type="project" value="TreeGrafter"/>
</dbReference>
<keyword evidence="1" id="KW-0805">Transcription regulation</keyword>
<keyword evidence="7" id="KW-1185">Reference proteome</keyword>
<dbReference type="EMBL" id="ADMG01000027">
    <property type="protein sequence ID" value="EKB31387.1"/>
    <property type="molecule type" value="Genomic_DNA"/>
</dbReference>
<gene>
    <name evidence="6" type="ORF">HMPREF9465_00998</name>
</gene>
<dbReference type="InterPro" id="IPR050109">
    <property type="entry name" value="HTH-type_TetR-like_transc_reg"/>
</dbReference>
<keyword evidence="3" id="KW-0804">Transcription</keyword>
<name>K1JUK0_9BURK</name>
<dbReference type="InterPro" id="IPR009057">
    <property type="entry name" value="Homeodomain-like_sf"/>
</dbReference>
<dbReference type="InterPro" id="IPR001647">
    <property type="entry name" value="HTH_TetR"/>
</dbReference>
<dbReference type="AlphaFoldDB" id="K1JUK0"/>
<evidence type="ECO:0000313" key="7">
    <source>
        <dbReference type="Proteomes" id="UP000005835"/>
    </source>
</evidence>
<dbReference type="Pfam" id="PF00440">
    <property type="entry name" value="TetR_N"/>
    <property type="match status" value="1"/>
</dbReference>
<dbReference type="eggNOG" id="COG1309">
    <property type="taxonomic scope" value="Bacteria"/>
</dbReference>
<dbReference type="Gene3D" id="1.10.357.10">
    <property type="entry name" value="Tetracycline Repressor, domain 2"/>
    <property type="match status" value="1"/>
</dbReference>
<reference evidence="6 7" key="1">
    <citation type="submission" date="2012-05" db="EMBL/GenBank/DDBJ databases">
        <title>The Genome Sequence of Sutterella wadsworthensis 2_1_59BFAA.</title>
        <authorList>
            <consortium name="The Broad Institute Genome Sequencing Platform"/>
            <person name="Earl A."/>
            <person name="Ward D."/>
            <person name="Feldgarden M."/>
            <person name="Gevers D."/>
            <person name="Daigneault M."/>
            <person name="Strauss J."/>
            <person name="Allen-Vercoe E."/>
            <person name="Walker B."/>
            <person name="Young S.K."/>
            <person name="Zeng Q."/>
            <person name="Gargeya S."/>
            <person name="Fitzgerald M."/>
            <person name="Haas B."/>
            <person name="Abouelleil A."/>
            <person name="Alvarado L."/>
            <person name="Arachchi H.M."/>
            <person name="Berlin A.M."/>
            <person name="Chapman S.B."/>
            <person name="Goldberg J."/>
            <person name="Griggs A."/>
            <person name="Gujja S."/>
            <person name="Hansen M."/>
            <person name="Howarth C."/>
            <person name="Imamovic A."/>
            <person name="Larimer J."/>
            <person name="McCowen C."/>
            <person name="Montmayeur A."/>
            <person name="Murphy C."/>
            <person name="Neiman D."/>
            <person name="Pearson M."/>
            <person name="Priest M."/>
            <person name="Roberts A."/>
            <person name="Saif S."/>
            <person name="Shea T."/>
            <person name="Sisk P."/>
            <person name="Sykes S."/>
            <person name="Wortman J."/>
            <person name="Nusbaum C."/>
            <person name="Birren B."/>
        </authorList>
    </citation>
    <scope>NUCLEOTIDE SEQUENCE [LARGE SCALE GENOMIC DNA]</scope>
    <source>
        <strain evidence="6 7">2_1_59BFAA</strain>
    </source>
</reference>
<evidence type="ECO:0000256" key="2">
    <source>
        <dbReference type="ARBA" id="ARBA00023125"/>
    </source>
</evidence>
<dbReference type="STRING" id="742823.HMPREF9465_00998"/>
<proteinExistence type="predicted"/>
<dbReference type="PANTHER" id="PTHR30055:SF226">
    <property type="entry name" value="HTH-TYPE TRANSCRIPTIONAL REGULATOR PKSA"/>
    <property type="match status" value="1"/>
</dbReference>
<dbReference type="SUPFAM" id="SSF46689">
    <property type="entry name" value="Homeodomain-like"/>
    <property type="match status" value="1"/>
</dbReference>
<feature type="DNA-binding region" description="H-T-H motif" evidence="4">
    <location>
        <begin position="29"/>
        <end position="48"/>
    </location>
</feature>
<dbReference type="HOGENOM" id="CLU_069356_27_2_4"/>
<evidence type="ECO:0000259" key="5">
    <source>
        <dbReference type="PROSITE" id="PS50977"/>
    </source>
</evidence>
<organism evidence="6 7">
    <name type="scientific">Sutterella wadsworthensis 2_1_59BFAA</name>
    <dbReference type="NCBI Taxonomy" id="742823"/>
    <lineage>
        <taxon>Bacteria</taxon>
        <taxon>Pseudomonadati</taxon>
        <taxon>Pseudomonadota</taxon>
        <taxon>Betaproteobacteria</taxon>
        <taxon>Burkholderiales</taxon>
        <taxon>Sutterellaceae</taxon>
        <taxon>Sutterella</taxon>
    </lineage>
</organism>
<evidence type="ECO:0000256" key="3">
    <source>
        <dbReference type="ARBA" id="ARBA00023163"/>
    </source>
</evidence>
<dbReference type="PATRIC" id="fig|742823.3.peg.982"/>